<dbReference type="PROSITE" id="PS50075">
    <property type="entry name" value="CARRIER"/>
    <property type="match status" value="2"/>
</dbReference>
<evidence type="ECO:0000256" key="3">
    <source>
        <dbReference type="ARBA" id="ARBA00022553"/>
    </source>
</evidence>
<dbReference type="SUPFAM" id="SSF47336">
    <property type="entry name" value="ACP-like"/>
    <property type="match status" value="2"/>
</dbReference>
<dbReference type="InterPro" id="IPR045851">
    <property type="entry name" value="AMP-bd_C_sf"/>
</dbReference>
<dbReference type="CDD" id="cd05930">
    <property type="entry name" value="A_NRPS"/>
    <property type="match status" value="1"/>
</dbReference>
<evidence type="ECO:0000256" key="1">
    <source>
        <dbReference type="ARBA" id="ARBA00001957"/>
    </source>
</evidence>
<organism evidence="8 9">
    <name type="scientific">Micromonospora sonchi</name>
    <dbReference type="NCBI Taxonomy" id="1763543"/>
    <lineage>
        <taxon>Bacteria</taxon>
        <taxon>Bacillati</taxon>
        <taxon>Actinomycetota</taxon>
        <taxon>Actinomycetes</taxon>
        <taxon>Micromonosporales</taxon>
        <taxon>Micromonosporaceae</taxon>
        <taxon>Micromonospora</taxon>
    </lineage>
</organism>
<name>A0A917TZW3_9ACTN</name>
<comment type="caution">
    <text evidence="8">The sequence shown here is derived from an EMBL/GenBank/DDBJ whole genome shotgun (WGS) entry which is preliminary data.</text>
</comment>
<dbReference type="SMART" id="SM00823">
    <property type="entry name" value="PKS_PP"/>
    <property type="match status" value="2"/>
</dbReference>
<dbReference type="PROSITE" id="PS00012">
    <property type="entry name" value="PHOSPHOPANTETHEINE"/>
    <property type="match status" value="2"/>
</dbReference>
<dbReference type="Pfam" id="PF13193">
    <property type="entry name" value="AMP-binding_C"/>
    <property type="match status" value="1"/>
</dbReference>
<dbReference type="FunFam" id="3.40.50.12780:FF:000012">
    <property type="entry name" value="Non-ribosomal peptide synthetase"/>
    <property type="match status" value="1"/>
</dbReference>
<dbReference type="Gene3D" id="2.30.38.10">
    <property type="entry name" value="Luciferase, Domain 3"/>
    <property type="match status" value="1"/>
</dbReference>
<dbReference type="GO" id="GO:0009403">
    <property type="term" value="P:toxin biosynthetic process"/>
    <property type="evidence" value="ECO:0007669"/>
    <property type="project" value="UniProtKB-ARBA"/>
</dbReference>
<dbReference type="InterPro" id="IPR036736">
    <property type="entry name" value="ACP-like_sf"/>
</dbReference>
<feature type="region of interest" description="Disordered" evidence="6">
    <location>
        <begin position="3138"/>
        <end position="3157"/>
    </location>
</feature>
<dbReference type="InterPro" id="IPR042099">
    <property type="entry name" value="ANL_N_sf"/>
</dbReference>
<dbReference type="GO" id="GO:0005737">
    <property type="term" value="C:cytoplasm"/>
    <property type="evidence" value="ECO:0007669"/>
    <property type="project" value="TreeGrafter"/>
</dbReference>
<dbReference type="FunFam" id="3.40.50.980:FF:000001">
    <property type="entry name" value="Non-ribosomal peptide synthetase"/>
    <property type="match status" value="1"/>
</dbReference>
<dbReference type="SUPFAM" id="SSF53335">
    <property type="entry name" value="S-adenosyl-L-methionine-dependent methyltransferases"/>
    <property type="match status" value="1"/>
</dbReference>
<feature type="domain" description="Carrier" evidence="7">
    <location>
        <begin position="2857"/>
        <end position="2932"/>
    </location>
</feature>
<reference evidence="8" key="2">
    <citation type="submission" date="2020-09" db="EMBL/GenBank/DDBJ databases">
        <authorList>
            <person name="Sun Q."/>
            <person name="Zhou Y."/>
        </authorList>
    </citation>
    <scope>NUCLEOTIDE SEQUENCE</scope>
    <source>
        <strain evidence="8">CGMCC 4.7312</strain>
    </source>
</reference>
<feature type="compositionally biased region" description="Basic and acidic residues" evidence="6">
    <location>
        <begin position="3145"/>
        <end position="3157"/>
    </location>
</feature>
<dbReference type="PROSITE" id="PS00455">
    <property type="entry name" value="AMP_BINDING"/>
    <property type="match status" value="2"/>
</dbReference>
<keyword evidence="2" id="KW-0596">Phosphopantetheine</keyword>
<dbReference type="EMBL" id="BMNB01000015">
    <property type="protein sequence ID" value="GGM47323.1"/>
    <property type="molecule type" value="Genomic_DNA"/>
</dbReference>
<dbReference type="Pfam" id="PF00501">
    <property type="entry name" value="AMP-binding"/>
    <property type="match status" value="2"/>
</dbReference>
<dbReference type="SUPFAM" id="SSF56801">
    <property type="entry name" value="Acetyl-CoA synthetase-like"/>
    <property type="match status" value="2"/>
</dbReference>
<dbReference type="InterPro" id="IPR020806">
    <property type="entry name" value="PKS_PP-bd"/>
</dbReference>
<dbReference type="Proteomes" id="UP000608890">
    <property type="component" value="Unassembled WGS sequence"/>
</dbReference>
<dbReference type="InterPro" id="IPR009081">
    <property type="entry name" value="PP-bd_ACP"/>
</dbReference>
<dbReference type="GO" id="GO:0008610">
    <property type="term" value="P:lipid biosynthetic process"/>
    <property type="evidence" value="ECO:0007669"/>
    <property type="project" value="UniProtKB-ARBA"/>
</dbReference>
<dbReference type="GO" id="GO:0017000">
    <property type="term" value="P:antibiotic biosynthetic process"/>
    <property type="evidence" value="ECO:0007669"/>
    <property type="project" value="UniProtKB-KW"/>
</dbReference>
<dbReference type="Gene3D" id="1.10.1200.10">
    <property type="entry name" value="ACP-like"/>
    <property type="match status" value="2"/>
</dbReference>
<dbReference type="FunFam" id="3.40.50.980:FF:000002">
    <property type="entry name" value="Enterobactin synthetase component F"/>
    <property type="match status" value="1"/>
</dbReference>
<dbReference type="NCBIfam" id="TIGR01733">
    <property type="entry name" value="AA-adenyl-dom"/>
    <property type="match status" value="2"/>
</dbReference>
<dbReference type="SUPFAM" id="SSF52777">
    <property type="entry name" value="CoA-dependent acyltransferases"/>
    <property type="match status" value="8"/>
</dbReference>
<dbReference type="CDD" id="cd02440">
    <property type="entry name" value="AdoMet_MTases"/>
    <property type="match status" value="1"/>
</dbReference>
<dbReference type="Gene3D" id="3.30.559.30">
    <property type="entry name" value="Nonribosomal peptide synthetase, condensation domain"/>
    <property type="match status" value="4"/>
</dbReference>
<dbReference type="PANTHER" id="PTHR45527">
    <property type="entry name" value="NONRIBOSOMAL PEPTIDE SYNTHETASE"/>
    <property type="match status" value="1"/>
</dbReference>
<dbReference type="CDD" id="cd19543">
    <property type="entry name" value="DCL_NRPS"/>
    <property type="match status" value="1"/>
</dbReference>
<dbReference type="InterPro" id="IPR006162">
    <property type="entry name" value="Ppantetheine_attach_site"/>
</dbReference>
<reference evidence="8" key="1">
    <citation type="journal article" date="2014" name="Int. J. Syst. Evol. Microbiol.">
        <title>Complete genome sequence of Corynebacterium casei LMG S-19264T (=DSM 44701T), isolated from a smear-ripened cheese.</title>
        <authorList>
            <consortium name="US DOE Joint Genome Institute (JGI-PGF)"/>
            <person name="Walter F."/>
            <person name="Albersmeier A."/>
            <person name="Kalinowski J."/>
            <person name="Ruckert C."/>
        </authorList>
    </citation>
    <scope>NUCLEOTIDE SEQUENCE</scope>
    <source>
        <strain evidence="8">CGMCC 4.7312</strain>
    </source>
</reference>
<dbReference type="InterPro" id="IPR001242">
    <property type="entry name" value="Condensation_dom"/>
</dbReference>
<dbReference type="PANTHER" id="PTHR45527:SF1">
    <property type="entry name" value="FATTY ACID SYNTHASE"/>
    <property type="match status" value="1"/>
</dbReference>
<keyword evidence="9" id="KW-1185">Reference proteome</keyword>
<dbReference type="FunFam" id="3.30.300.30:FF:000010">
    <property type="entry name" value="Enterobactin synthetase component F"/>
    <property type="match status" value="1"/>
</dbReference>
<dbReference type="InterPro" id="IPR000873">
    <property type="entry name" value="AMP-dep_synth/lig_dom"/>
</dbReference>
<evidence type="ECO:0000256" key="4">
    <source>
        <dbReference type="ARBA" id="ARBA00022737"/>
    </source>
</evidence>
<dbReference type="GO" id="GO:0003824">
    <property type="term" value="F:catalytic activity"/>
    <property type="evidence" value="ECO:0007669"/>
    <property type="project" value="InterPro"/>
</dbReference>
<dbReference type="InterPro" id="IPR010060">
    <property type="entry name" value="NRPS_synth"/>
</dbReference>
<comment type="cofactor">
    <cofactor evidence="1">
        <name>pantetheine 4'-phosphate</name>
        <dbReference type="ChEBI" id="CHEBI:47942"/>
    </cofactor>
</comment>
<dbReference type="Gene3D" id="3.40.50.12780">
    <property type="entry name" value="N-terminal domain of ligase-like"/>
    <property type="match status" value="1"/>
</dbReference>
<evidence type="ECO:0000313" key="8">
    <source>
        <dbReference type="EMBL" id="GGM47323.1"/>
    </source>
</evidence>
<keyword evidence="5" id="KW-0045">Antibiotic biosynthesis</keyword>
<evidence type="ECO:0000259" key="7">
    <source>
        <dbReference type="PROSITE" id="PS50075"/>
    </source>
</evidence>
<feature type="domain" description="Carrier" evidence="7">
    <location>
        <begin position="1365"/>
        <end position="1439"/>
    </location>
</feature>
<dbReference type="InterPro" id="IPR029063">
    <property type="entry name" value="SAM-dependent_MTases_sf"/>
</dbReference>
<sequence>MYQSPAAGLPLTAAQAGMWLAQGFAEDRADYTLAQYVEIDGPVDLAALTEAIRRAVDDSDTGRGRILRTRSGPVQHLDPEPMGAPAMIDLSDRPDAAAAADTWIDDCLRRHSDLALGPVSEIMILRLAPRLHRIFIRCHHAFVDGFSAALWARRVAAEYRHLTVPGAPAATPFGRLTALLDADRAYRDSGALARDREYWADQLAGAPAPVSFGRARPGPRASARADCRLRTGADLSEALVGGLAGLASAAGVTLPAVFVAAAALHVARLTGDHDLVLGLPVTARLGTGVRNVPGMLSNVVPLRIRLAPDASVGEVLTVVAGQLQGALRRQRYRIEDLRRDVRGDDQERPLTGPHVNLMLFDEDLIFGEATAVQRNVTNGPVDDLAFAVSGGTGHRGWRLDVDADDSRYDHEDVGVHRQVMLRVLDGLAAGGPATPMRRLDILGRVQRAALDRHHDTAVPRPSATLTDLVHEAATGNEDAPVVAAAGGATISHAELARRGNRLARHLAAQGIGPEDVVAVSVPRGLDLMVALVGVVTAGAAYLPIDPDLPPSGVRRLLGDARPKLVITGGGSPPGGPAPVLDLGDPRVAALLRKLPEQPLSDADRTAPLRPHHPLSVVYTSGSTGMPKGVINTHEGIVNRLLWMQEAYRLGAHDRVLQKTSCGFDVAGWEFFWPLISGAGLVLAAPGAHKDPQRLIATIREHRITTVHFVPTMLTAFLAAPGASGCDSLRRVVASGEALTADQRVRLHTTLPGCDLHNLFGPTEAAIDVTAWTSDPDGDPARTPPIGAPISNVRVHVLNRALQPVPTGVAGELYLAGTGLARGYLRRPDLTAVRFVACPYGPPGTRMYRTGDLGRRRSDGELEYLGRDDEQVKVNGVRVEPAEIVATLRSHPAVAQAEVVPHADGPGPRRLVGYLVPDREALNARSAVNPQIHTEQWQELYEDLYTGTADRPFGDDFSGWSSSYDGEPLPHDEMEQWRSATVDRIRALRPRRVLEIGAGTGLILARLAPESETYWATDISAAAVEALRLHAADAGLADRVHVRQQAADDVSGLPEAFFDVIVINSVVQYFPDADYLAAVLRGAAELLAPGGAVFLGDVRNLRIQEILDAGAHGRRTGVTPENVRRLVELSASQQNELLLDPLWFDDFAAAEPSFVGADIRIRTARYDNELSRYRYDVVLHAAGGPPIRLVAELPAMSWADAGGMDGVAALLTKPGTELRVTGIPHARLLTDVALAEAAGLRTPRSATAAADPTDLAEHGAVVTWSGGDRGEIDALFLAPGDERLTGVLRHPGEQPRPGRTASDPLLTARSGELIREVRSYLRERLPEYLVPTAFVVIGELPVTANGKLDRAALPAPVRGPLSHGRAPASKREELLCALFIEVLGVPAAGPDDSFLDLGGDSITAIQLAGRARATGLVFTPREVFDRRTPAQLALVAGAAATAPGRDPDAGIGEVPPTPIVHHFAGPAGPPAGHAQSLVLDTPADLDGDLLTAAVQAVVDHHDALRLRVRRDRAGWSLHVAPRGAVQAEVRRIEAPTDLGRVTGEAASELDPSGGVLRVLHVDAGPGRNGRLVLIVHHLAVDGVSWRILAEDLPRAYAALAAGSEHRLGSVGDSYRTWAEAVTGQAAVDLRRAEAPAWQSLIGGPDSRTGRYQLDPALDVHATRAELRTGLPPETTAALVEQAAAAFHTGPEVLLLTAVALALPPGEALIDVERHGRDTGEDLDLSRTVGWFTSLFPVRLDPTPIPRHRLHDEVATAVKQVKERLAAIPGNGAGYGVLRQLAPDVLGPVAAPSILVNYLGRFAAAEVEGWRLSPGALTDHAGPGQPLTHALQIDAAVEPGDGGPRLVMRWSWAGRLLSAEEVRTVADAVGDVLSAIAAVGRDPIAGGHTPSDFPLVEIAQVEIDEFERDRPAIDALLPVTPLQGGLLFHASYDGTASDVYTVQIQVDLEGHLDGTRLRSAARALLDRHPSLRTEFPARSSGAPVQVVRRSAEAAWQEIDLRGLAGSEQNDRAGALATDDRWRRFSLGDAPLLRMTLLRLGGDRYRLLVTHHHLVLDGWSAPLLLNDLFDLYRHGAAAASPAPVTGPVDYAAWLARQDRAAARQAWGDALAGLPGPSRITAADVDLHRSVRPEHERAELPFEALRALRAQARRAGVTLNTIVQAAWGIVLSRFTGHHDVVFGTTVSGRPADLPEADRMLGMFVNTVPVRVTVDDRLVLADLLRGLQAAQTSLTGHHHLCMAAVQEAAGFETDLFDTLLVFENYPLGERSAGDGLRVSGYRALNDVHYPLALIVVPGDTLAVELGYRPDALRAATVRAAGQAFLHVLRAMAADAALKSRVGDIELLSAAQREEAVRRGRGGGRGATAGDLLSAFQSQVWRTPDAIAVSAGDQRLTYRELELRSARLAARLARHGAGPERIVGVAVPRSTELLVTLLAVLRTGAAYLPLDPAHPADRIAYTIADARPVVVVAGETSALGPLPGTTVLTCVDDPAGDAEPDVVPVATETAAYVIYTSGSTGRPKGVVVSRGNLATFVCWAVRTFGADGLAHVLASTSLSFDVSVVELFPALVTGGHVELVPNLLDLLDRPFAGTLVSGVPSVLSALVTAPGLRLDTRWVLSAGEALPRHLAERLRAALPAARLANLYGPTEATVYATGWYDDGAPLPAVPPIGRPLEHTDVYVLDHRLRPVPPGSAGELYLSGDGLTRGYLNQPGLSAARFVADPFAPPGARMYRTGDVVREDVGGVVYLGRGDDQIKIRGLRIEPGEIACVLTEHPLVDEAVVVDAAGPAGTRRLVGYVVPAGPDARPDIDELRAHLGGRLPEHMVPAVLVLLDRLPVTANGKLDRAALPPPPQAAPPGHRPAADSIEHTLAELFATIVGLPEPAGADDDFFQLGGDSISSMQLAALVRAHGWELSPRDVFQHRTPARLAMVARAARETAAEPDGAGVGEIVPTPVMHRLRELGGPVRRFHQSILVRVPASLTLDALVHGVQAVIDHHDVLRLQLDGSGNPYTRAVGSVRAADLVRRVPLGDDASVAEHTGAARDRLDPVSGEVVQAVWFEASPPGQGLLSLVVHHLAVDGVSWRILVPDLAIACAAALRGTNAPLAPVRTSFRTWSARLAATATAHAGETAHWSAVDATAGLPVGSRPLDPERDRVESRRTVTTRLEPERAEPLLSAITRGLRAPVEDVLLTALALAVQDRHRDRHGVVAPVAIDVESQGRDAVDDLDTSRTVGWFTSIHPVLLDPAVADWADLWEGGPAAGTALDRIRDQLAAVPGDGSGHGVLHFLDPGRPLPAPAHRPAVGLNYLGRFAADGTGDWTLTGGIDGGADPELPLIHALELDVYVSDGTDGPSLVARWSWAAGVLGEHEVRDLAGRWTAALEALGQHGSGPSAAQARLSDLSIAGLFQEDLDLLQDELAMEWEA</sequence>
<dbReference type="GO" id="GO:0043041">
    <property type="term" value="P:amino acid activation for nonribosomal peptide biosynthetic process"/>
    <property type="evidence" value="ECO:0007669"/>
    <property type="project" value="TreeGrafter"/>
</dbReference>
<dbReference type="Pfam" id="PF00668">
    <property type="entry name" value="Condensation"/>
    <property type="match status" value="4"/>
</dbReference>
<dbReference type="Gene3D" id="3.30.559.10">
    <property type="entry name" value="Chloramphenicol acetyltransferase-like domain"/>
    <property type="match status" value="4"/>
</dbReference>
<dbReference type="InterPro" id="IPR010071">
    <property type="entry name" value="AA_adenyl_dom"/>
</dbReference>
<dbReference type="Gene3D" id="3.40.50.980">
    <property type="match status" value="2"/>
</dbReference>
<evidence type="ECO:0000313" key="9">
    <source>
        <dbReference type="Proteomes" id="UP000608890"/>
    </source>
</evidence>
<protein>
    <recommendedName>
        <fullName evidence="7">Carrier domain-containing protein</fullName>
    </recommendedName>
</protein>
<dbReference type="Pfam" id="PF00550">
    <property type="entry name" value="PP-binding"/>
    <property type="match status" value="2"/>
</dbReference>
<dbReference type="Pfam" id="PF08242">
    <property type="entry name" value="Methyltransf_12"/>
    <property type="match status" value="1"/>
</dbReference>
<dbReference type="InterPro" id="IPR013217">
    <property type="entry name" value="Methyltransf_12"/>
</dbReference>
<dbReference type="RefSeq" id="WP_189045621.1">
    <property type="nucleotide sequence ID" value="NZ_BMNB01000015.1"/>
</dbReference>
<dbReference type="NCBIfam" id="TIGR01720">
    <property type="entry name" value="NRPS-para261"/>
    <property type="match status" value="2"/>
</dbReference>
<evidence type="ECO:0000256" key="5">
    <source>
        <dbReference type="ARBA" id="ARBA00023194"/>
    </source>
</evidence>
<evidence type="ECO:0000256" key="6">
    <source>
        <dbReference type="SAM" id="MobiDB-lite"/>
    </source>
</evidence>
<evidence type="ECO:0000256" key="2">
    <source>
        <dbReference type="ARBA" id="ARBA00022450"/>
    </source>
</evidence>
<dbReference type="InterPro" id="IPR023213">
    <property type="entry name" value="CAT-like_dom_sf"/>
</dbReference>
<keyword evidence="4" id="KW-0677">Repeat</keyword>
<dbReference type="InterPro" id="IPR020845">
    <property type="entry name" value="AMP-binding_CS"/>
</dbReference>
<dbReference type="Gene3D" id="3.40.50.150">
    <property type="entry name" value="Vaccinia Virus protein VP39"/>
    <property type="match status" value="1"/>
</dbReference>
<dbReference type="GO" id="GO:0031177">
    <property type="term" value="F:phosphopantetheine binding"/>
    <property type="evidence" value="ECO:0007669"/>
    <property type="project" value="InterPro"/>
</dbReference>
<proteinExistence type="predicted"/>
<dbReference type="InterPro" id="IPR025110">
    <property type="entry name" value="AMP-bd_C"/>
</dbReference>
<gene>
    <name evidence="8" type="ORF">GCM10011608_35100</name>
</gene>
<dbReference type="FunFam" id="2.30.38.10:FF:000001">
    <property type="entry name" value="Non-ribosomal peptide synthetase PvdI"/>
    <property type="match status" value="1"/>
</dbReference>
<accession>A0A917TZW3</accession>
<keyword evidence="3" id="KW-0597">Phosphoprotein</keyword>
<dbReference type="Gene3D" id="3.30.300.30">
    <property type="match status" value="3"/>
</dbReference>